<dbReference type="InterPro" id="IPR019127">
    <property type="entry name" value="Exosortase"/>
</dbReference>
<feature type="transmembrane region" description="Helical" evidence="8">
    <location>
        <begin position="174"/>
        <end position="194"/>
    </location>
</feature>
<evidence type="ECO:0000256" key="3">
    <source>
        <dbReference type="ARBA" id="ARBA00022670"/>
    </source>
</evidence>
<feature type="transmembrane region" description="Helical" evidence="8">
    <location>
        <begin position="263"/>
        <end position="287"/>
    </location>
</feature>
<dbReference type="AlphaFoldDB" id="A0A4S1CBJ0"/>
<protein>
    <recommendedName>
        <fullName evidence="11">Exosortase/archaeosortase family protein</fullName>
    </recommendedName>
</protein>
<keyword evidence="6 8" id="KW-1133">Transmembrane helix</keyword>
<evidence type="ECO:0000256" key="7">
    <source>
        <dbReference type="ARBA" id="ARBA00023136"/>
    </source>
</evidence>
<comment type="caution">
    <text evidence="9">The sequence shown here is derived from an EMBL/GenBank/DDBJ whole genome shotgun (WGS) entry which is preliminary data.</text>
</comment>
<dbReference type="Pfam" id="PF09721">
    <property type="entry name" value="Exosortase_EpsH"/>
    <property type="match status" value="1"/>
</dbReference>
<dbReference type="GO" id="GO:0006508">
    <property type="term" value="P:proteolysis"/>
    <property type="evidence" value="ECO:0007669"/>
    <property type="project" value="UniProtKB-KW"/>
</dbReference>
<proteinExistence type="predicted"/>
<evidence type="ECO:0000313" key="9">
    <source>
        <dbReference type="EMBL" id="TGU70728.1"/>
    </source>
</evidence>
<dbReference type="NCBIfam" id="TIGR04178">
    <property type="entry name" value="exo_archaeo"/>
    <property type="match status" value="1"/>
</dbReference>
<gene>
    <name evidence="9" type="ORF">E4633_17165</name>
</gene>
<keyword evidence="10" id="KW-1185">Reference proteome</keyword>
<feature type="transmembrane region" description="Helical" evidence="8">
    <location>
        <begin position="77"/>
        <end position="97"/>
    </location>
</feature>
<organism evidence="9 10">
    <name type="scientific">Geomonas terrae</name>
    <dbReference type="NCBI Taxonomy" id="2562681"/>
    <lineage>
        <taxon>Bacteria</taxon>
        <taxon>Pseudomonadati</taxon>
        <taxon>Thermodesulfobacteriota</taxon>
        <taxon>Desulfuromonadia</taxon>
        <taxon>Geobacterales</taxon>
        <taxon>Geobacteraceae</taxon>
        <taxon>Geomonas</taxon>
    </lineage>
</organism>
<evidence type="ECO:0000256" key="8">
    <source>
        <dbReference type="SAM" id="Phobius"/>
    </source>
</evidence>
<feature type="transmembrane region" description="Helical" evidence="8">
    <location>
        <begin position="299"/>
        <end position="321"/>
    </location>
</feature>
<feature type="transmembrane region" description="Helical" evidence="8">
    <location>
        <begin position="109"/>
        <end position="132"/>
    </location>
</feature>
<dbReference type="GO" id="GO:0008233">
    <property type="term" value="F:peptidase activity"/>
    <property type="evidence" value="ECO:0007669"/>
    <property type="project" value="UniProtKB-KW"/>
</dbReference>
<keyword evidence="3" id="KW-0645">Protease</keyword>
<name>A0A4S1CBJ0_9BACT</name>
<evidence type="ECO:0008006" key="11">
    <source>
        <dbReference type="Google" id="ProtNLM"/>
    </source>
</evidence>
<accession>A0A4S1CBJ0</accession>
<dbReference type="InterPro" id="IPR026392">
    <property type="entry name" value="Exo/Archaeosortase_dom"/>
</dbReference>
<dbReference type="Proteomes" id="UP000306416">
    <property type="component" value="Unassembled WGS sequence"/>
</dbReference>
<evidence type="ECO:0000256" key="6">
    <source>
        <dbReference type="ARBA" id="ARBA00022989"/>
    </source>
</evidence>
<dbReference type="GO" id="GO:0005886">
    <property type="term" value="C:plasma membrane"/>
    <property type="evidence" value="ECO:0007669"/>
    <property type="project" value="UniProtKB-SubCell"/>
</dbReference>
<evidence type="ECO:0000256" key="4">
    <source>
        <dbReference type="ARBA" id="ARBA00022692"/>
    </source>
</evidence>
<dbReference type="RefSeq" id="WP_135872006.1">
    <property type="nucleotide sequence ID" value="NZ_SRSC01000004.1"/>
</dbReference>
<evidence type="ECO:0000313" key="10">
    <source>
        <dbReference type="Proteomes" id="UP000306416"/>
    </source>
</evidence>
<keyword evidence="2" id="KW-1003">Cell membrane</keyword>
<dbReference type="EMBL" id="SRSC01000004">
    <property type="protein sequence ID" value="TGU70728.1"/>
    <property type="molecule type" value="Genomic_DNA"/>
</dbReference>
<keyword evidence="5" id="KW-0378">Hydrolase</keyword>
<keyword evidence="4 8" id="KW-0812">Transmembrane</keyword>
<comment type="subcellular location">
    <subcellularLocation>
        <location evidence="1">Cell membrane</location>
        <topology evidence="1">Multi-pass membrane protein</topology>
    </subcellularLocation>
</comment>
<evidence type="ECO:0000256" key="2">
    <source>
        <dbReference type="ARBA" id="ARBA00022475"/>
    </source>
</evidence>
<evidence type="ECO:0000256" key="5">
    <source>
        <dbReference type="ARBA" id="ARBA00022801"/>
    </source>
</evidence>
<sequence length="327" mass="35533">MTENRENERPQPDSFFAVSFILCAISVTALMLGVPDGYWIAWRDLSISVSKGLGTLLGIAVTSNAEILTVDGFAMRIIRQCTASDYVVILALAILLYRRHSLSYRLIGVAIAVPTIIFANAIRLIVSGVVGAYSAKAFQITHDYFWVIGFALFVVALWTLWVNGSFIATRKSAVRSAQVVTVSIAAYLILLLFYEEYGDLMARLSTLVYALLSQDTEGGIVRSGDAIVYAKSGAVIKLNSLLEEVNVAIYLGLMAPLQKRGDWTMAVNIVIGLACVVLMGAIFNALGCRFALSAGGERFSGFWAIGSVVNLALPMTMYWILAGENEK</sequence>
<keyword evidence="7 8" id="KW-0472">Membrane</keyword>
<feature type="transmembrane region" description="Helical" evidence="8">
    <location>
        <begin position="15"/>
        <end position="33"/>
    </location>
</feature>
<reference evidence="9 10" key="1">
    <citation type="submission" date="2019-04" db="EMBL/GenBank/DDBJ databases">
        <title>Geobacter oryzae sp. nov., ferric-reducing bacteria isolated from paddy soil.</title>
        <authorList>
            <person name="Xu Z."/>
            <person name="Masuda Y."/>
            <person name="Itoh H."/>
            <person name="Senoo K."/>
        </authorList>
    </citation>
    <scope>NUCLEOTIDE SEQUENCE [LARGE SCALE GENOMIC DNA]</scope>
    <source>
        <strain evidence="9 10">Red111</strain>
    </source>
</reference>
<feature type="transmembrane region" description="Helical" evidence="8">
    <location>
        <begin position="144"/>
        <end position="162"/>
    </location>
</feature>
<evidence type="ECO:0000256" key="1">
    <source>
        <dbReference type="ARBA" id="ARBA00004651"/>
    </source>
</evidence>